<name>A0A385SQD0_9BACT</name>
<reference evidence="2" key="1">
    <citation type="submission" date="2018-09" db="EMBL/GenBank/DDBJ databases">
        <title>Chryseolinea sp. KIS68-18 isolated from soil.</title>
        <authorList>
            <person name="Weon H.-Y."/>
            <person name="Kwon S.-W."/>
            <person name="Lee S.A."/>
        </authorList>
    </citation>
    <scope>NUCLEOTIDE SEQUENCE [LARGE SCALE GENOMIC DNA]</scope>
    <source>
        <strain evidence="2">KIS68-18</strain>
    </source>
</reference>
<protein>
    <submittedName>
        <fullName evidence="1">Uncharacterized protein</fullName>
    </submittedName>
</protein>
<gene>
    <name evidence="1" type="ORF">D4L85_14560</name>
</gene>
<dbReference type="KEGG" id="chk:D4L85_14560"/>
<dbReference type="Proteomes" id="UP000266183">
    <property type="component" value="Chromosome"/>
</dbReference>
<accession>A0A385SQD0</accession>
<dbReference type="EMBL" id="CP032382">
    <property type="protein sequence ID" value="AYB31710.1"/>
    <property type="molecule type" value="Genomic_DNA"/>
</dbReference>
<organism evidence="1 2">
    <name type="scientific">Chryseolinea soli</name>
    <dbReference type="NCBI Taxonomy" id="2321403"/>
    <lineage>
        <taxon>Bacteria</taxon>
        <taxon>Pseudomonadati</taxon>
        <taxon>Bacteroidota</taxon>
        <taxon>Cytophagia</taxon>
        <taxon>Cytophagales</taxon>
        <taxon>Fulvivirgaceae</taxon>
        <taxon>Chryseolinea</taxon>
    </lineage>
</organism>
<keyword evidence="2" id="KW-1185">Reference proteome</keyword>
<evidence type="ECO:0000313" key="1">
    <source>
        <dbReference type="EMBL" id="AYB31710.1"/>
    </source>
</evidence>
<evidence type="ECO:0000313" key="2">
    <source>
        <dbReference type="Proteomes" id="UP000266183"/>
    </source>
</evidence>
<proteinExistence type="predicted"/>
<sequence length="83" mass="9324">MATETHLQFVNNFLNALNFVQEVPANPCIHILAFVFSRRKHTSKKILHNGMTEWGRGYSLLILSISTPLAGTVPENKCCINPE</sequence>
<dbReference type="AlphaFoldDB" id="A0A385SQD0"/>